<protein>
    <recommendedName>
        <fullName evidence="3">MurNAc-LAA domain-containing protein</fullName>
    </recommendedName>
</protein>
<organism evidence="4 5">
    <name type="scientific">Thermohalobacter berrensis</name>
    <dbReference type="NCBI Taxonomy" id="99594"/>
    <lineage>
        <taxon>Bacteria</taxon>
        <taxon>Bacillati</taxon>
        <taxon>Bacillota</taxon>
        <taxon>Tissierellia</taxon>
        <taxon>Tissierellales</taxon>
        <taxon>Thermohalobacteraceae</taxon>
        <taxon>Thermohalobacter</taxon>
    </lineage>
</organism>
<dbReference type="Proteomes" id="UP000284177">
    <property type="component" value="Unassembled WGS sequence"/>
</dbReference>
<dbReference type="PANTHER" id="PTHR30404:SF0">
    <property type="entry name" value="N-ACETYLMURAMOYL-L-ALANINE AMIDASE AMIC"/>
    <property type="match status" value="1"/>
</dbReference>
<evidence type="ECO:0000256" key="1">
    <source>
        <dbReference type="ARBA" id="ARBA00022801"/>
    </source>
</evidence>
<evidence type="ECO:0000313" key="5">
    <source>
        <dbReference type="Proteomes" id="UP000284177"/>
    </source>
</evidence>
<comment type="caution">
    <text evidence="4">The sequence shown here is derived from an EMBL/GenBank/DDBJ whole genome shotgun (WGS) entry which is preliminary data.</text>
</comment>
<dbReference type="EMBL" id="MCIB01000023">
    <property type="protein sequence ID" value="RKD31204.1"/>
    <property type="molecule type" value="Genomic_DNA"/>
</dbReference>
<dbReference type="SMART" id="SM00646">
    <property type="entry name" value="Ami_3"/>
    <property type="match status" value="1"/>
</dbReference>
<keyword evidence="2" id="KW-0175">Coiled coil</keyword>
<dbReference type="GO" id="GO:0009253">
    <property type="term" value="P:peptidoglycan catabolic process"/>
    <property type="evidence" value="ECO:0007669"/>
    <property type="project" value="InterPro"/>
</dbReference>
<dbReference type="Pfam" id="PF01520">
    <property type="entry name" value="Amidase_3"/>
    <property type="match status" value="1"/>
</dbReference>
<dbReference type="AlphaFoldDB" id="A0A419T0X0"/>
<reference evidence="4 5" key="1">
    <citation type="submission" date="2016-08" db="EMBL/GenBank/DDBJ databases">
        <title>Novel Firmicutes and Novel Genomes.</title>
        <authorList>
            <person name="Poppleton D.I."/>
            <person name="Gribaldo S."/>
        </authorList>
    </citation>
    <scope>NUCLEOTIDE SEQUENCE [LARGE SCALE GENOMIC DNA]</scope>
    <source>
        <strain evidence="4 5">CTT3</strain>
    </source>
</reference>
<sequence>MNFIIDPGHGKDTPGKRFNGFFEYEFNYDVAYRLKSLLEPYGKVVLTMKEPTHPYPETTSYGRRANLQHRCNVANSVEGKSIFISIHANAYSDPDVSGYEIYVFRKSEERYEIAKSIMEAAKEILGIGTEIKNRGIKEANFYVLRHTKMPAVLIEHEFYTNPEGRKKLEDDNFRQKCAQHIFKGLLNYLGLEGQAEEKTEILGESKATLEQMKAWAKNNNATEKFINAAEIYAKYNKLIGIRADVLYCQSAKETNFGKYTGKVTEDMNNFAGIKTKNPKGDRTEDHESFPTMEDGIRAHFNHIAAYIGVNPIGKPHDRYYLVKNLSWAGSIKYVEELGGKWAPNPDYGKSIVRDYLKPLINTKVNVIDYEKLYNDCSKENTKLKNTIRELEEDLTTKKNM</sequence>
<dbReference type="InterPro" id="IPR002901">
    <property type="entry name" value="MGlyc_endo_b_GlcNAc-like_dom"/>
</dbReference>
<dbReference type="OrthoDB" id="9763643at2"/>
<dbReference type="Gene3D" id="1.10.530.10">
    <property type="match status" value="1"/>
</dbReference>
<dbReference type="GO" id="GO:0004040">
    <property type="term" value="F:amidase activity"/>
    <property type="evidence" value="ECO:0007669"/>
    <property type="project" value="InterPro"/>
</dbReference>
<evidence type="ECO:0000259" key="3">
    <source>
        <dbReference type="SMART" id="SM00646"/>
    </source>
</evidence>
<feature type="coiled-coil region" evidence="2">
    <location>
        <begin position="373"/>
        <end position="400"/>
    </location>
</feature>
<dbReference type="RefSeq" id="WP_120169579.1">
    <property type="nucleotide sequence ID" value="NZ_MCIB01000023.1"/>
</dbReference>
<evidence type="ECO:0000256" key="2">
    <source>
        <dbReference type="SAM" id="Coils"/>
    </source>
</evidence>
<dbReference type="GO" id="GO:0030288">
    <property type="term" value="C:outer membrane-bounded periplasmic space"/>
    <property type="evidence" value="ECO:0007669"/>
    <property type="project" value="TreeGrafter"/>
</dbReference>
<dbReference type="CDD" id="cd02696">
    <property type="entry name" value="MurNAc-LAA"/>
    <property type="match status" value="1"/>
</dbReference>
<dbReference type="Pfam" id="PF01832">
    <property type="entry name" value="Glucosaminidase"/>
    <property type="match status" value="1"/>
</dbReference>
<accession>A0A419T0X0</accession>
<gene>
    <name evidence="4" type="ORF">BET03_03495</name>
</gene>
<dbReference type="PANTHER" id="PTHR30404">
    <property type="entry name" value="N-ACETYLMURAMOYL-L-ALANINE AMIDASE"/>
    <property type="match status" value="1"/>
</dbReference>
<keyword evidence="1" id="KW-0378">Hydrolase</keyword>
<dbReference type="InterPro" id="IPR050695">
    <property type="entry name" value="N-acetylmuramoyl_amidase_3"/>
</dbReference>
<dbReference type="SUPFAM" id="SSF53187">
    <property type="entry name" value="Zn-dependent exopeptidases"/>
    <property type="match status" value="1"/>
</dbReference>
<dbReference type="Gene3D" id="3.40.630.40">
    <property type="entry name" value="Zn-dependent exopeptidases"/>
    <property type="match status" value="1"/>
</dbReference>
<proteinExistence type="predicted"/>
<feature type="domain" description="MurNAc-LAA" evidence="3">
    <location>
        <begin position="71"/>
        <end position="186"/>
    </location>
</feature>
<evidence type="ECO:0000313" key="4">
    <source>
        <dbReference type="EMBL" id="RKD31204.1"/>
    </source>
</evidence>
<keyword evidence="5" id="KW-1185">Reference proteome</keyword>
<dbReference type="GO" id="GO:0008745">
    <property type="term" value="F:N-acetylmuramoyl-L-alanine amidase activity"/>
    <property type="evidence" value="ECO:0007669"/>
    <property type="project" value="InterPro"/>
</dbReference>
<dbReference type="InterPro" id="IPR002508">
    <property type="entry name" value="MurNAc-LAA_cat"/>
</dbReference>
<name>A0A419T0X0_9FIRM</name>